<dbReference type="PRINTS" id="PR00081">
    <property type="entry name" value="GDHRDH"/>
</dbReference>
<proteinExistence type="inferred from homology"/>
<dbReference type="SUPFAM" id="SSF51735">
    <property type="entry name" value="NAD(P)-binding Rossmann-fold domains"/>
    <property type="match status" value="1"/>
</dbReference>
<comment type="caution">
    <text evidence="3">The sequence shown here is derived from an EMBL/GenBank/DDBJ whole genome shotgun (WGS) entry which is preliminary data.</text>
</comment>
<protein>
    <submittedName>
        <fullName evidence="3">3-oxoacyl-[acyl-carrier protein] reductase</fullName>
        <ecNumber evidence="3">1.1.1.100</ecNumber>
    </submittedName>
</protein>
<dbReference type="InterPro" id="IPR036291">
    <property type="entry name" value="NAD(P)-bd_dom_sf"/>
</dbReference>
<organism evidence="3 4">
    <name type="scientific">Fictibacillus barbaricus</name>
    <dbReference type="NCBI Taxonomy" id="182136"/>
    <lineage>
        <taxon>Bacteria</taxon>
        <taxon>Bacillati</taxon>
        <taxon>Bacillota</taxon>
        <taxon>Bacilli</taxon>
        <taxon>Bacillales</taxon>
        <taxon>Fictibacillaceae</taxon>
        <taxon>Fictibacillus</taxon>
    </lineage>
</organism>
<dbReference type="PANTHER" id="PTHR42879">
    <property type="entry name" value="3-OXOACYL-(ACYL-CARRIER-PROTEIN) REDUCTASE"/>
    <property type="match status" value="1"/>
</dbReference>
<dbReference type="Gene3D" id="3.40.50.720">
    <property type="entry name" value="NAD(P)-binding Rossmann-like Domain"/>
    <property type="match status" value="1"/>
</dbReference>
<evidence type="ECO:0000313" key="4">
    <source>
        <dbReference type="Proteomes" id="UP001258181"/>
    </source>
</evidence>
<sequence>MKTALVTGATGAIGTEICRMLAEQGYFLYIHFHKNDEKAKKLQKDLFHSFHVKSVIIHADLSKEDGPKKLLNKLTKNVDVFIYNCGNTQYGLLTDFTNESIRETMQLHLLSAIEITKTLSKSMIQQKSGKIIMISSVWGEVGAACETVYSAAKGGLNTFVKALAKELAPSGINVNSIAPGVIETPMLDQFSEEEKDELASDIPAGRFGQPQEVAHAAEYLISEKSAYISGHILSVNGSWFT</sequence>
<reference evidence="3 4" key="1">
    <citation type="submission" date="2023-07" db="EMBL/GenBank/DDBJ databases">
        <title>Sorghum-associated microbial communities from plants grown in Nebraska, USA.</title>
        <authorList>
            <person name="Schachtman D."/>
        </authorList>
    </citation>
    <scope>NUCLEOTIDE SEQUENCE [LARGE SCALE GENOMIC DNA]</scope>
    <source>
        <strain evidence="3 4">BE211</strain>
    </source>
</reference>
<keyword evidence="4" id="KW-1185">Reference proteome</keyword>
<dbReference type="InterPro" id="IPR020904">
    <property type="entry name" value="Sc_DH/Rdtase_CS"/>
</dbReference>
<dbReference type="InterPro" id="IPR002347">
    <property type="entry name" value="SDR_fam"/>
</dbReference>
<dbReference type="Proteomes" id="UP001258181">
    <property type="component" value="Unassembled WGS sequence"/>
</dbReference>
<dbReference type="NCBIfam" id="NF047420">
    <property type="entry name" value="EF_P_mod_YmfI"/>
    <property type="match status" value="1"/>
</dbReference>
<dbReference type="EC" id="1.1.1.100" evidence="3"/>
<dbReference type="EMBL" id="JAVDWA010000002">
    <property type="protein sequence ID" value="MDR7072210.1"/>
    <property type="molecule type" value="Genomic_DNA"/>
</dbReference>
<evidence type="ECO:0000313" key="3">
    <source>
        <dbReference type="EMBL" id="MDR7072210.1"/>
    </source>
</evidence>
<dbReference type="PRINTS" id="PR00080">
    <property type="entry name" value="SDRFAMILY"/>
</dbReference>
<gene>
    <name evidence="3" type="ORF">J2X07_001187</name>
</gene>
<keyword evidence="3" id="KW-0560">Oxidoreductase</keyword>
<comment type="similarity">
    <text evidence="1 2">Belongs to the short-chain dehydrogenases/reductases (SDR) family.</text>
</comment>
<name>A0ABU1TYB6_9BACL</name>
<dbReference type="PANTHER" id="PTHR42879:SF2">
    <property type="entry name" value="3-OXOACYL-[ACYL-CARRIER-PROTEIN] REDUCTASE FABG"/>
    <property type="match status" value="1"/>
</dbReference>
<dbReference type="PROSITE" id="PS00061">
    <property type="entry name" value="ADH_SHORT"/>
    <property type="match status" value="1"/>
</dbReference>
<dbReference type="GO" id="GO:0004316">
    <property type="term" value="F:3-oxoacyl-[acyl-carrier-protein] reductase (NADPH) activity"/>
    <property type="evidence" value="ECO:0007669"/>
    <property type="project" value="UniProtKB-EC"/>
</dbReference>
<evidence type="ECO:0000256" key="2">
    <source>
        <dbReference type="RuleBase" id="RU000363"/>
    </source>
</evidence>
<dbReference type="RefSeq" id="WP_310257484.1">
    <property type="nucleotide sequence ID" value="NZ_JAVDWA010000002.1"/>
</dbReference>
<dbReference type="InterPro" id="IPR050259">
    <property type="entry name" value="SDR"/>
</dbReference>
<evidence type="ECO:0000256" key="1">
    <source>
        <dbReference type="ARBA" id="ARBA00006484"/>
    </source>
</evidence>
<dbReference type="Pfam" id="PF00106">
    <property type="entry name" value="adh_short"/>
    <property type="match status" value="1"/>
</dbReference>
<accession>A0ABU1TYB6</accession>